<organism evidence="2 3">
    <name type="scientific">Botryobasidium botryosum (strain FD-172 SS1)</name>
    <dbReference type="NCBI Taxonomy" id="930990"/>
    <lineage>
        <taxon>Eukaryota</taxon>
        <taxon>Fungi</taxon>
        <taxon>Dikarya</taxon>
        <taxon>Basidiomycota</taxon>
        <taxon>Agaricomycotina</taxon>
        <taxon>Agaricomycetes</taxon>
        <taxon>Cantharellales</taxon>
        <taxon>Botryobasidiaceae</taxon>
        <taxon>Botryobasidium</taxon>
    </lineage>
</organism>
<accession>A0A067MDD0</accession>
<keyword evidence="3" id="KW-1185">Reference proteome</keyword>
<dbReference type="HOGENOM" id="CLU_482305_0_0_1"/>
<feature type="region of interest" description="Disordered" evidence="1">
    <location>
        <begin position="19"/>
        <end position="69"/>
    </location>
</feature>
<dbReference type="InParanoid" id="A0A067MDD0"/>
<name>A0A067MDD0_BOTB1</name>
<reference evidence="3" key="1">
    <citation type="journal article" date="2014" name="Proc. Natl. Acad. Sci. U.S.A.">
        <title>Extensive sampling of basidiomycete genomes demonstrates inadequacy of the white-rot/brown-rot paradigm for wood decay fungi.</title>
        <authorList>
            <person name="Riley R."/>
            <person name="Salamov A.A."/>
            <person name="Brown D.W."/>
            <person name="Nagy L.G."/>
            <person name="Floudas D."/>
            <person name="Held B.W."/>
            <person name="Levasseur A."/>
            <person name="Lombard V."/>
            <person name="Morin E."/>
            <person name="Otillar R."/>
            <person name="Lindquist E.A."/>
            <person name="Sun H."/>
            <person name="LaButti K.M."/>
            <person name="Schmutz J."/>
            <person name="Jabbour D."/>
            <person name="Luo H."/>
            <person name="Baker S.E."/>
            <person name="Pisabarro A.G."/>
            <person name="Walton J.D."/>
            <person name="Blanchette R.A."/>
            <person name="Henrissat B."/>
            <person name="Martin F."/>
            <person name="Cullen D."/>
            <person name="Hibbett D.S."/>
            <person name="Grigoriev I.V."/>
        </authorList>
    </citation>
    <scope>NUCLEOTIDE SEQUENCE [LARGE SCALE GENOMIC DNA]</scope>
    <source>
        <strain evidence="3">FD-172 SS1</strain>
    </source>
</reference>
<evidence type="ECO:0000256" key="1">
    <source>
        <dbReference type="SAM" id="MobiDB-lite"/>
    </source>
</evidence>
<evidence type="ECO:0000313" key="3">
    <source>
        <dbReference type="Proteomes" id="UP000027195"/>
    </source>
</evidence>
<feature type="compositionally biased region" description="Acidic residues" evidence="1">
    <location>
        <begin position="27"/>
        <end position="44"/>
    </location>
</feature>
<gene>
    <name evidence="2" type="ORF">BOTBODRAFT_47431</name>
</gene>
<dbReference type="EMBL" id="KL198074">
    <property type="protein sequence ID" value="KDQ09842.1"/>
    <property type="molecule type" value="Genomic_DNA"/>
</dbReference>
<evidence type="ECO:0000313" key="2">
    <source>
        <dbReference type="EMBL" id="KDQ09842.1"/>
    </source>
</evidence>
<sequence>MAQWLEGKRMTKVKMTVIVTKTGGGEGEWDDDDSSDKDWDEDSDSSGWSEDDRPVDGEDDTGSEWEEEASDRFSWIAHVSTIPSDRVTRGAKRAEQAALALATSMPSAASDDDAVRLDTTPGGPPSFSIARKSHHNYLFAGESIESLRPLKAPESEHPSAQIKRESTHFRKRKDLLGAGNGARTSCVPDTGKDKSGGERVKLLLKMGGNSAVQQQYLDMFLAHIKHPDVFEDQLQERARVLMSIKSHLNGCLLSVSDEKLAELEGTVLIEDNSMAKELFKRGLKVENVENYYRIHAPEPDANGKIKPFAFYFWRKDGPHDNTPTDDKVFGALIYNPGAYRRATDQQELVKEAIDYAILKRGNLERRATAGGKMANMSIGLQANRGALTVTPVADADLKAKLMQYSPIIDAEKWALLQAFLPGPADKMRNICKEYNLLNSYGIPTKSSWASFAYAAYSHKDKADRTISSGLVSLRPPDMPRNEANFVYVRYRLVIEGITGMRWWWQAGEDLHGTTWNNVMVREMQTQGRFSWVRLAGTSPNAGQWTTVDVVTKRLMTAATNYTAPH</sequence>
<dbReference type="AlphaFoldDB" id="A0A067MDD0"/>
<protein>
    <submittedName>
        <fullName evidence="2">Uncharacterized protein</fullName>
    </submittedName>
</protein>
<feature type="compositionally biased region" description="Acidic residues" evidence="1">
    <location>
        <begin position="57"/>
        <end position="69"/>
    </location>
</feature>
<dbReference type="OrthoDB" id="2617836at2759"/>
<proteinExistence type="predicted"/>
<dbReference type="Proteomes" id="UP000027195">
    <property type="component" value="Unassembled WGS sequence"/>
</dbReference>